<evidence type="ECO:0000259" key="2">
    <source>
        <dbReference type="PROSITE" id="PS50110"/>
    </source>
</evidence>
<dbReference type="OrthoDB" id="9813903at2"/>
<proteinExistence type="predicted"/>
<dbReference type="AlphaFoldDB" id="Q82Y10"/>
<sequence>MPYGKLRLLIAGHSKADVEQLSADFGRNGVQLIYQHVNSLSDIQSALNTSSWDAIITEHSMAGFDTMQALDLMKACHQTIPFILYTAVTDEQAILPLLHNGANGCVTKGHSMQLMLAISRELEYLDLKRRKRQADSHIYRMTYYDELTGLPKHNLFREKAVSLLPDNAINGDMIAAVYFIDVNRLSRINSKYGYSISDNLIQQLASRLSIYSDKTGILARIEGSNFVFLKTGLTGADQAQILANQLLKLATAPFIINNLEFYITLNIGISLYPRDGRDIETLLANAENALFSTKRSWPNTYKFYTAEMGEALSQKTRIEQSLQHTLNDREFILHYQPIIDLKTDSIVGAEALVRWQHPELGLLSPDKFVSLATESGSIIKIGKRVLHEACRQAKCWQDSNHGPAFVTVNISAIELDQLQLIKHVAEALQITGLDPARLELEISESVLMQDIDGSIRILNKLKEMGIRVVMDNFGTGYSSLNYLRRLPVDTIKIGQPLVQDIASQSDTSVIITAIVTLARNLGMQIRAGNVQSRTQLDFLQKANCHHVQGFLFSPPVSAENLLPLIEQCKTGTFA</sequence>
<dbReference type="SUPFAM" id="SSF141868">
    <property type="entry name" value="EAL domain-like"/>
    <property type="match status" value="1"/>
</dbReference>
<dbReference type="KEGG" id="neu:NE0080"/>
<dbReference type="PROSITE" id="PS50883">
    <property type="entry name" value="EAL"/>
    <property type="match status" value="1"/>
</dbReference>
<accession>Q82Y10</accession>
<feature type="domain" description="GGDEF" evidence="4">
    <location>
        <begin position="173"/>
        <end position="306"/>
    </location>
</feature>
<dbReference type="NCBIfam" id="TIGR00254">
    <property type="entry name" value="GGDEF"/>
    <property type="match status" value="1"/>
</dbReference>
<feature type="domain" description="EAL" evidence="3">
    <location>
        <begin position="315"/>
        <end position="569"/>
    </location>
</feature>
<dbReference type="Gene3D" id="3.40.50.2300">
    <property type="match status" value="1"/>
</dbReference>
<dbReference type="Gene3D" id="3.20.20.450">
    <property type="entry name" value="EAL domain"/>
    <property type="match status" value="1"/>
</dbReference>
<evidence type="ECO:0000259" key="3">
    <source>
        <dbReference type="PROSITE" id="PS50883"/>
    </source>
</evidence>
<dbReference type="InterPro" id="IPR000160">
    <property type="entry name" value="GGDEF_dom"/>
</dbReference>
<dbReference type="PANTHER" id="PTHR33121:SF71">
    <property type="entry name" value="OXYGEN SENSOR PROTEIN DOSP"/>
    <property type="match status" value="1"/>
</dbReference>
<dbReference type="Gene3D" id="3.30.70.270">
    <property type="match status" value="1"/>
</dbReference>
<dbReference type="InterPro" id="IPR001633">
    <property type="entry name" value="EAL_dom"/>
</dbReference>
<organism evidence="5 6">
    <name type="scientific">Nitrosomonas europaea (strain ATCC 19718 / CIP 103999 / KCTC 2705 / NBRC 14298)</name>
    <dbReference type="NCBI Taxonomy" id="228410"/>
    <lineage>
        <taxon>Bacteria</taxon>
        <taxon>Pseudomonadati</taxon>
        <taxon>Pseudomonadota</taxon>
        <taxon>Betaproteobacteria</taxon>
        <taxon>Nitrosomonadales</taxon>
        <taxon>Nitrosomonadaceae</taxon>
        <taxon>Nitrosomonas</taxon>
    </lineage>
</organism>
<dbReference type="Pfam" id="PF00563">
    <property type="entry name" value="EAL"/>
    <property type="match status" value="1"/>
</dbReference>
<dbReference type="InterPro" id="IPR029787">
    <property type="entry name" value="Nucleotide_cyclase"/>
</dbReference>
<dbReference type="EMBL" id="AL954747">
    <property type="protein sequence ID" value="CAD83991.1"/>
    <property type="molecule type" value="Genomic_DNA"/>
</dbReference>
<feature type="domain" description="Response regulatory" evidence="2">
    <location>
        <begin position="7"/>
        <end position="123"/>
    </location>
</feature>
<dbReference type="PhylomeDB" id="Q82Y10"/>
<gene>
    <name evidence="5" type="ordered locus">NE0080</name>
</gene>
<evidence type="ECO:0000259" key="4">
    <source>
        <dbReference type="PROSITE" id="PS50887"/>
    </source>
</evidence>
<keyword evidence="6" id="KW-1185">Reference proteome</keyword>
<dbReference type="CDD" id="cd01948">
    <property type="entry name" value="EAL"/>
    <property type="match status" value="1"/>
</dbReference>
<dbReference type="CDD" id="cd01949">
    <property type="entry name" value="GGDEF"/>
    <property type="match status" value="1"/>
</dbReference>
<comment type="caution">
    <text evidence="1">Lacks conserved residue(s) required for the propagation of feature annotation.</text>
</comment>
<dbReference type="SMART" id="SM00267">
    <property type="entry name" value="GGDEF"/>
    <property type="match status" value="1"/>
</dbReference>
<dbReference type="GO" id="GO:0000160">
    <property type="term" value="P:phosphorelay signal transduction system"/>
    <property type="evidence" value="ECO:0007669"/>
    <property type="project" value="InterPro"/>
</dbReference>
<evidence type="ECO:0000313" key="6">
    <source>
        <dbReference type="Proteomes" id="UP000001416"/>
    </source>
</evidence>
<dbReference type="HOGENOM" id="CLU_000445_70_50_4"/>
<dbReference type="PROSITE" id="PS50110">
    <property type="entry name" value="RESPONSE_REGULATORY"/>
    <property type="match status" value="1"/>
</dbReference>
<dbReference type="STRING" id="228410.NE0080"/>
<dbReference type="Pfam" id="PF00990">
    <property type="entry name" value="GGDEF"/>
    <property type="match status" value="1"/>
</dbReference>
<dbReference type="Proteomes" id="UP000001416">
    <property type="component" value="Chromosome"/>
</dbReference>
<dbReference type="InterPro" id="IPR043128">
    <property type="entry name" value="Rev_trsase/Diguanyl_cyclase"/>
</dbReference>
<dbReference type="SUPFAM" id="SSF52172">
    <property type="entry name" value="CheY-like"/>
    <property type="match status" value="1"/>
</dbReference>
<protein>
    <submittedName>
        <fullName evidence="5">Diguanylate cyclase/phosphodiesterase domain 2 (EAL)</fullName>
    </submittedName>
</protein>
<dbReference type="PANTHER" id="PTHR33121">
    <property type="entry name" value="CYCLIC DI-GMP PHOSPHODIESTERASE PDEF"/>
    <property type="match status" value="1"/>
</dbReference>
<reference evidence="5 6" key="1">
    <citation type="journal article" date="2003" name="J. Bacteriol.">
        <title>Complete genome sequence of the ammonia-oxidizing bacterium and obligate chemolithoautotroph Nitrosomonas europaea.</title>
        <authorList>
            <person name="Chain P."/>
            <person name="Lamerdin J."/>
            <person name="Larimer F."/>
            <person name="Regala W."/>
            <person name="Land M."/>
            <person name="Hauser L."/>
            <person name="Hooper A."/>
            <person name="Klotz M."/>
            <person name="Norton J."/>
            <person name="Sayavedra-Soto L."/>
            <person name="Arciero D."/>
            <person name="Hommes N."/>
            <person name="Whittaker M."/>
            <person name="Arp D."/>
        </authorList>
    </citation>
    <scope>NUCLEOTIDE SEQUENCE [LARGE SCALE GENOMIC DNA]</scope>
    <source>
        <strain evidence="6">ATCC 19718 / CIP 103999 / KCTC 2705 / NBRC 14298</strain>
    </source>
</reference>
<evidence type="ECO:0000256" key="1">
    <source>
        <dbReference type="PROSITE-ProRule" id="PRU00169"/>
    </source>
</evidence>
<dbReference type="InterPro" id="IPR035919">
    <property type="entry name" value="EAL_sf"/>
</dbReference>
<dbReference type="InterPro" id="IPR001789">
    <property type="entry name" value="Sig_transdc_resp-reg_receiver"/>
</dbReference>
<dbReference type="SUPFAM" id="SSF55073">
    <property type="entry name" value="Nucleotide cyclase"/>
    <property type="match status" value="1"/>
</dbReference>
<dbReference type="SMART" id="SM00052">
    <property type="entry name" value="EAL"/>
    <property type="match status" value="1"/>
</dbReference>
<evidence type="ECO:0000313" key="5">
    <source>
        <dbReference type="EMBL" id="CAD83991.1"/>
    </source>
</evidence>
<dbReference type="eggNOG" id="COG5001">
    <property type="taxonomic scope" value="Bacteria"/>
</dbReference>
<dbReference type="InterPro" id="IPR050706">
    <property type="entry name" value="Cyclic-di-GMP_PDE-like"/>
</dbReference>
<name>Q82Y10_NITEU</name>
<dbReference type="InterPro" id="IPR011006">
    <property type="entry name" value="CheY-like_superfamily"/>
</dbReference>
<dbReference type="RefSeq" id="WP_011110732.1">
    <property type="nucleotide sequence ID" value="NC_004757.1"/>
</dbReference>
<dbReference type="PROSITE" id="PS50887">
    <property type="entry name" value="GGDEF"/>
    <property type="match status" value="1"/>
</dbReference>
<dbReference type="GeneID" id="87103294"/>
<dbReference type="GO" id="GO:0071111">
    <property type="term" value="F:cyclic-guanylate-specific phosphodiesterase activity"/>
    <property type="evidence" value="ECO:0007669"/>
    <property type="project" value="InterPro"/>
</dbReference>